<reference evidence="1" key="1">
    <citation type="journal article" date="2014" name="Int. J. Syst. Evol. Microbiol.">
        <title>Complete genome sequence of Corynebacterium casei LMG S-19264T (=DSM 44701T), isolated from a smear-ripened cheese.</title>
        <authorList>
            <consortium name="US DOE Joint Genome Institute (JGI-PGF)"/>
            <person name="Walter F."/>
            <person name="Albersmeier A."/>
            <person name="Kalinowski J."/>
            <person name="Ruckert C."/>
        </authorList>
    </citation>
    <scope>NUCLEOTIDE SEQUENCE</scope>
    <source>
        <strain evidence="1">CGMCC 1.6333</strain>
    </source>
</reference>
<dbReference type="EMBL" id="BMLG01000020">
    <property type="protein sequence ID" value="GGM39560.1"/>
    <property type="molecule type" value="Genomic_DNA"/>
</dbReference>
<name>A0A917WXV9_9BACI</name>
<proteinExistence type="predicted"/>
<evidence type="ECO:0000313" key="2">
    <source>
        <dbReference type="Proteomes" id="UP000618460"/>
    </source>
</evidence>
<accession>A0A917WXV9</accession>
<keyword evidence="2" id="KW-1185">Reference proteome</keyword>
<gene>
    <name evidence="1" type="ORF">GCM10011351_27160</name>
</gene>
<protein>
    <submittedName>
        <fullName evidence="1">Uncharacterized protein</fullName>
    </submittedName>
</protein>
<evidence type="ECO:0000313" key="1">
    <source>
        <dbReference type="EMBL" id="GGM39560.1"/>
    </source>
</evidence>
<dbReference type="Proteomes" id="UP000618460">
    <property type="component" value="Unassembled WGS sequence"/>
</dbReference>
<organism evidence="1 2">
    <name type="scientific">Paraliobacillus quinghaiensis</name>
    <dbReference type="NCBI Taxonomy" id="470815"/>
    <lineage>
        <taxon>Bacteria</taxon>
        <taxon>Bacillati</taxon>
        <taxon>Bacillota</taxon>
        <taxon>Bacilli</taxon>
        <taxon>Bacillales</taxon>
        <taxon>Bacillaceae</taxon>
        <taxon>Paraliobacillus</taxon>
    </lineage>
</organism>
<dbReference type="AlphaFoldDB" id="A0A917WXV9"/>
<reference evidence="1" key="2">
    <citation type="submission" date="2020-09" db="EMBL/GenBank/DDBJ databases">
        <authorList>
            <person name="Sun Q."/>
            <person name="Zhou Y."/>
        </authorList>
    </citation>
    <scope>NUCLEOTIDE SEQUENCE</scope>
    <source>
        <strain evidence="1">CGMCC 1.6333</strain>
    </source>
</reference>
<sequence length="60" mass="7024">MSTENFTNVYSYFKMAVYKSSTCAQKMCISTYISVDNVDKLKKHCIFTILSVYNYVNMKK</sequence>
<comment type="caution">
    <text evidence="1">The sequence shown here is derived from an EMBL/GenBank/DDBJ whole genome shotgun (WGS) entry which is preliminary data.</text>
</comment>